<evidence type="ECO:0000313" key="8">
    <source>
        <dbReference type="Proteomes" id="UP001628193"/>
    </source>
</evidence>
<reference evidence="7 8" key="1">
    <citation type="submission" date="2024-05" db="EMBL/GenBank/DDBJ databases">
        <authorList>
            <consortium name="Candidatus Magnetaquicoccaceae bacterium FCR-1 genome sequencing consortium"/>
            <person name="Shimoshige H."/>
            <person name="Shimamura S."/>
            <person name="Taoka A."/>
            <person name="Kobayashi H."/>
            <person name="Maekawa T."/>
        </authorList>
    </citation>
    <scope>NUCLEOTIDE SEQUENCE [LARGE SCALE GENOMIC DNA]</scope>
    <source>
        <strain evidence="7 8">FCR-1</strain>
    </source>
</reference>
<dbReference type="Gene3D" id="3.40.140.10">
    <property type="entry name" value="Cytidine Deaminase, domain 2"/>
    <property type="match status" value="1"/>
</dbReference>
<dbReference type="CDD" id="cd08070">
    <property type="entry name" value="MPN_like"/>
    <property type="match status" value="1"/>
</dbReference>
<dbReference type="EMBL" id="BAAFGK010000005">
    <property type="protein sequence ID" value="GAB0058732.1"/>
    <property type="molecule type" value="Genomic_DNA"/>
</dbReference>
<dbReference type="Pfam" id="PF14464">
    <property type="entry name" value="Prok-JAB"/>
    <property type="match status" value="1"/>
</dbReference>
<dbReference type="GO" id="GO:0016787">
    <property type="term" value="F:hydrolase activity"/>
    <property type="evidence" value="ECO:0007669"/>
    <property type="project" value="UniProtKB-KW"/>
</dbReference>
<dbReference type="InterPro" id="IPR000555">
    <property type="entry name" value="JAMM/MPN+_dom"/>
</dbReference>
<evidence type="ECO:0000313" key="7">
    <source>
        <dbReference type="EMBL" id="GAB0058732.1"/>
    </source>
</evidence>
<feature type="domain" description="MPN" evidence="6">
    <location>
        <begin position="1"/>
        <end position="123"/>
    </location>
</feature>
<keyword evidence="5" id="KW-0482">Metalloprotease</keyword>
<keyword evidence="3 7" id="KW-0378">Hydrolase</keyword>
<dbReference type="InterPro" id="IPR028090">
    <property type="entry name" value="JAB_dom_prok"/>
</dbReference>
<comment type="caution">
    <text evidence="7">The sequence shown here is derived from an EMBL/GenBank/DDBJ whole genome shotgun (WGS) entry which is preliminary data.</text>
</comment>
<dbReference type="PANTHER" id="PTHR34858">
    <property type="entry name" value="CYSO-CYSTEINE PEPTIDASE"/>
    <property type="match status" value="1"/>
</dbReference>
<evidence type="ECO:0000256" key="4">
    <source>
        <dbReference type="ARBA" id="ARBA00022833"/>
    </source>
</evidence>
<dbReference type="PANTHER" id="PTHR34858:SF1">
    <property type="entry name" value="CYSO-CYSTEINE PEPTIDASE"/>
    <property type="match status" value="1"/>
</dbReference>
<dbReference type="Proteomes" id="UP001628193">
    <property type="component" value="Unassembled WGS sequence"/>
</dbReference>
<dbReference type="EC" id="3.13.1.6" evidence="7"/>
<keyword evidence="1" id="KW-0645">Protease</keyword>
<reference evidence="7 8" key="2">
    <citation type="submission" date="2024-09" db="EMBL/GenBank/DDBJ databases">
        <title>Draft genome sequence of Candidatus Magnetaquicoccaceae bacterium FCR-1.</title>
        <authorList>
            <person name="Shimoshige H."/>
            <person name="Shimamura S."/>
            <person name="Taoka A."/>
            <person name="Kobayashi H."/>
            <person name="Maekawa T."/>
        </authorList>
    </citation>
    <scope>NUCLEOTIDE SEQUENCE [LARGE SCALE GENOMIC DNA]</scope>
    <source>
        <strain evidence="7 8">FCR-1</strain>
    </source>
</reference>
<dbReference type="PROSITE" id="PS50249">
    <property type="entry name" value="MPN"/>
    <property type="match status" value="1"/>
</dbReference>
<proteinExistence type="predicted"/>
<sequence length="133" mass="15025">MWIISRPLVNKVFAHAQRMLPKECVGVLSGQGREATAWHPLTNIAGDDRSFLANPEEQIRLFRSLREQGREVVAIYHSHPRGPAQPSSLDRELATYPDALLLIVGMQTDGRLEINGFLAHDGRMEQQELTIRD</sequence>
<keyword evidence="4" id="KW-0862">Zinc</keyword>
<dbReference type="InterPro" id="IPR051929">
    <property type="entry name" value="VirAsm_ModProt"/>
</dbReference>
<dbReference type="RefSeq" id="WP_420906455.1">
    <property type="nucleotide sequence ID" value="NZ_BAAFGK010000005.1"/>
</dbReference>
<keyword evidence="2" id="KW-0479">Metal-binding</keyword>
<dbReference type="SUPFAM" id="SSF102712">
    <property type="entry name" value="JAB1/MPN domain"/>
    <property type="match status" value="1"/>
</dbReference>
<organism evidence="7 8">
    <name type="scientific">Candidatus Magnetaquiglobus chichijimensis</name>
    <dbReference type="NCBI Taxonomy" id="3141448"/>
    <lineage>
        <taxon>Bacteria</taxon>
        <taxon>Pseudomonadati</taxon>
        <taxon>Pseudomonadota</taxon>
        <taxon>Magnetococcia</taxon>
        <taxon>Magnetococcales</taxon>
        <taxon>Candidatus Magnetaquicoccaceae</taxon>
        <taxon>Candidatus Magnetaquiglobus</taxon>
    </lineage>
</organism>
<name>A0ABQ0CCX8_9PROT</name>
<accession>A0ABQ0CCX8</accession>
<dbReference type="InterPro" id="IPR037518">
    <property type="entry name" value="MPN"/>
</dbReference>
<evidence type="ECO:0000256" key="1">
    <source>
        <dbReference type="ARBA" id="ARBA00022670"/>
    </source>
</evidence>
<evidence type="ECO:0000256" key="5">
    <source>
        <dbReference type="ARBA" id="ARBA00023049"/>
    </source>
</evidence>
<evidence type="ECO:0000256" key="3">
    <source>
        <dbReference type="ARBA" id="ARBA00022801"/>
    </source>
</evidence>
<evidence type="ECO:0000259" key="6">
    <source>
        <dbReference type="PROSITE" id="PS50249"/>
    </source>
</evidence>
<dbReference type="SMART" id="SM00232">
    <property type="entry name" value="JAB_MPN"/>
    <property type="match status" value="1"/>
</dbReference>
<keyword evidence="8" id="KW-1185">Reference proteome</keyword>
<protein>
    <submittedName>
        <fullName evidence="7">CysO-cysteine peptidase</fullName>
        <ecNumber evidence="7">3.13.1.6</ecNumber>
    </submittedName>
</protein>
<evidence type="ECO:0000256" key="2">
    <source>
        <dbReference type="ARBA" id="ARBA00022723"/>
    </source>
</evidence>
<gene>
    <name evidence="7" type="primary">mec</name>
    <name evidence="7" type="ORF">SIID45300_03088</name>
</gene>